<dbReference type="EMBL" id="QEAM01000035">
    <property type="protein sequence ID" value="TPX49362.1"/>
    <property type="molecule type" value="Genomic_DNA"/>
</dbReference>
<comment type="caution">
    <text evidence="2">The sequence shown here is derived from an EMBL/GenBank/DDBJ whole genome shotgun (WGS) entry which is preliminary data.</text>
</comment>
<sequence>MTTPNQQRPSTLAAIRRAHELYYEGTLRDSQLAAGWTSIGGITTIRHSPKQPPSAGPGDQYQYQRESTRRAAARARQLCREMTAQNGARRYTKIGDLITIKK</sequence>
<gene>
    <name evidence="2" type="ORF">SeLEV6574_g01530</name>
    <name evidence="3" type="ORF">SeMB42_g01829</name>
</gene>
<evidence type="ECO:0000256" key="1">
    <source>
        <dbReference type="SAM" id="MobiDB-lite"/>
    </source>
</evidence>
<dbReference type="Proteomes" id="UP000320475">
    <property type="component" value="Unassembled WGS sequence"/>
</dbReference>
<evidence type="ECO:0000313" key="5">
    <source>
        <dbReference type="Proteomes" id="UP000320475"/>
    </source>
</evidence>
<dbReference type="AlphaFoldDB" id="A0A507DCH3"/>
<reference evidence="4 5" key="1">
    <citation type="journal article" date="2019" name="Sci. Rep.">
        <title>Comparative genomics of chytrid fungi reveal insights into the obligate biotrophic and pathogenic lifestyle of Synchytrium endobioticum.</title>
        <authorList>
            <person name="van de Vossenberg B.T.L.H."/>
            <person name="Warris S."/>
            <person name="Nguyen H.D.T."/>
            <person name="van Gent-Pelzer M.P.E."/>
            <person name="Joly D.L."/>
            <person name="van de Geest H.C."/>
            <person name="Bonants P.J.M."/>
            <person name="Smith D.S."/>
            <person name="Levesque C.A."/>
            <person name="van der Lee T.A.J."/>
        </authorList>
    </citation>
    <scope>NUCLEOTIDE SEQUENCE [LARGE SCALE GENOMIC DNA]</scope>
    <source>
        <strain evidence="2 5">LEV6574</strain>
        <strain evidence="3 4">MB42</strain>
    </source>
</reference>
<organism evidence="2 5">
    <name type="scientific">Synchytrium endobioticum</name>
    <dbReference type="NCBI Taxonomy" id="286115"/>
    <lineage>
        <taxon>Eukaryota</taxon>
        <taxon>Fungi</taxon>
        <taxon>Fungi incertae sedis</taxon>
        <taxon>Chytridiomycota</taxon>
        <taxon>Chytridiomycota incertae sedis</taxon>
        <taxon>Chytridiomycetes</taxon>
        <taxon>Synchytriales</taxon>
        <taxon>Synchytriaceae</taxon>
        <taxon>Synchytrium</taxon>
    </lineage>
</organism>
<proteinExistence type="predicted"/>
<dbReference type="EMBL" id="QEAN01000050">
    <property type="protein sequence ID" value="TPX51781.1"/>
    <property type="molecule type" value="Genomic_DNA"/>
</dbReference>
<name>A0A507DCH3_9FUNG</name>
<evidence type="ECO:0000313" key="4">
    <source>
        <dbReference type="Proteomes" id="UP000317494"/>
    </source>
</evidence>
<accession>A0A507DCH3</accession>
<dbReference type="Proteomes" id="UP000317494">
    <property type="component" value="Unassembled WGS sequence"/>
</dbReference>
<evidence type="ECO:0000313" key="2">
    <source>
        <dbReference type="EMBL" id="TPX49362.1"/>
    </source>
</evidence>
<feature type="region of interest" description="Disordered" evidence="1">
    <location>
        <begin position="43"/>
        <end position="74"/>
    </location>
</feature>
<evidence type="ECO:0000313" key="3">
    <source>
        <dbReference type="EMBL" id="TPX51781.1"/>
    </source>
</evidence>
<protein>
    <submittedName>
        <fullName evidence="2">Uncharacterized protein</fullName>
    </submittedName>
</protein>
<keyword evidence="4" id="KW-1185">Reference proteome</keyword>
<dbReference type="VEuPathDB" id="FungiDB:SeMB42_g01829"/>